<keyword evidence="9 14" id="KW-0012">Acyltransferase</keyword>
<evidence type="ECO:0000256" key="12">
    <source>
        <dbReference type="RuleBase" id="RU365062"/>
    </source>
</evidence>
<dbReference type="KEGG" id="ppa:PAS_chr3_0845"/>
<keyword evidence="4" id="KW-1000">Mitochondrion outer membrane</keyword>
<comment type="catalytic activity">
    <reaction evidence="11">
        <text>1'-[1,2-diacyl-sn-glycero-3-phospho],3'-[1-acyl-sn-glycero-3-phospho]-glycerol + a 1,2-diacyl-sn-glycero-3-phosphocholine = a cardiolipin + a 1-acyl-sn-glycero-3-phosphocholine</text>
        <dbReference type="Rhea" id="RHEA:33731"/>
        <dbReference type="ChEBI" id="CHEBI:57643"/>
        <dbReference type="ChEBI" id="CHEBI:58168"/>
        <dbReference type="ChEBI" id="CHEBI:62237"/>
        <dbReference type="ChEBI" id="CHEBI:64743"/>
    </reaction>
    <physiologicalReaction direction="left-to-right" evidence="11">
        <dbReference type="Rhea" id="RHEA:33732"/>
    </physiologicalReaction>
    <physiologicalReaction direction="right-to-left" evidence="11">
        <dbReference type="Rhea" id="RHEA:33733"/>
    </physiologicalReaction>
</comment>
<dbReference type="InterPro" id="IPR002123">
    <property type="entry name" value="Plipid/glycerol_acylTrfase"/>
</dbReference>
<evidence type="ECO:0000259" key="13">
    <source>
        <dbReference type="SMART" id="SM00563"/>
    </source>
</evidence>
<evidence type="ECO:0000256" key="8">
    <source>
        <dbReference type="ARBA" id="ARBA00023136"/>
    </source>
</evidence>
<dbReference type="AlphaFoldDB" id="C4R5R0"/>
<dbReference type="Proteomes" id="UP000000314">
    <property type="component" value="Chromosome 3"/>
</dbReference>
<dbReference type="GO" id="GO:0005743">
    <property type="term" value="C:mitochondrial inner membrane"/>
    <property type="evidence" value="ECO:0007669"/>
    <property type="project" value="UniProtKB-SubCell"/>
</dbReference>
<dbReference type="GO" id="GO:0007007">
    <property type="term" value="P:inner mitochondrial membrane organization"/>
    <property type="evidence" value="ECO:0007669"/>
    <property type="project" value="EnsemblFungi"/>
</dbReference>
<evidence type="ECO:0000256" key="11">
    <source>
        <dbReference type="ARBA" id="ARBA00047906"/>
    </source>
</evidence>
<comment type="subcellular location">
    <subcellularLocation>
        <location evidence="1">Mitochondrion inner membrane</location>
        <topology evidence="1">Peripheral membrane protein</topology>
        <orientation evidence="1">Intermembrane side</orientation>
    </subcellularLocation>
    <subcellularLocation>
        <location evidence="10">Mitochondrion outer membrane</location>
        <topology evidence="10">Peripheral membrane protein</topology>
        <orientation evidence="10">Intermembrane side</orientation>
    </subcellularLocation>
</comment>
<keyword evidence="8" id="KW-0472">Membrane</keyword>
<evidence type="ECO:0000313" key="15">
    <source>
        <dbReference type="Proteomes" id="UP000000314"/>
    </source>
</evidence>
<evidence type="ECO:0000313" key="14">
    <source>
        <dbReference type="EMBL" id="CAY70896.1"/>
    </source>
</evidence>
<dbReference type="GO" id="GO:0008654">
    <property type="term" value="P:phospholipid biosynthetic process"/>
    <property type="evidence" value="ECO:0007669"/>
    <property type="project" value="EnsemblFungi"/>
</dbReference>
<dbReference type="InParanoid" id="C4R5R0"/>
<evidence type="ECO:0000256" key="7">
    <source>
        <dbReference type="ARBA" id="ARBA00023128"/>
    </source>
</evidence>
<evidence type="ECO:0000256" key="1">
    <source>
        <dbReference type="ARBA" id="ARBA00004137"/>
    </source>
</evidence>
<dbReference type="GO" id="GO:0047184">
    <property type="term" value="F:1-acylglycerophosphocholine O-acyltransferase activity"/>
    <property type="evidence" value="ECO:0007669"/>
    <property type="project" value="EnsemblFungi"/>
</dbReference>
<dbReference type="GO" id="GO:0097250">
    <property type="term" value="P:mitochondrial respirasome assembly"/>
    <property type="evidence" value="ECO:0007669"/>
    <property type="project" value="EnsemblFungi"/>
</dbReference>
<keyword evidence="6" id="KW-0443">Lipid metabolism</keyword>
<evidence type="ECO:0000256" key="9">
    <source>
        <dbReference type="ARBA" id="ARBA00023315"/>
    </source>
</evidence>
<dbReference type="PANTHER" id="PTHR12497">
    <property type="entry name" value="TAZ PROTEIN TAFAZZIN"/>
    <property type="match status" value="1"/>
</dbReference>
<keyword evidence="3" id="KW-0808">Transferase</keyword>
<keyword evidence="15" id="KW-1185">Reference proteome</keyword>
<dbReference type="PRINTS" id="PR00979">
    <property type="entry name" value="TAFAZZIN"/>
</dbReference>
<comment type="similarity">
    <text evidence="2 12">Belongs to the taffazin family.</text>
</comment>
<dbReference type="OMA" id="IMRYFKW"/>
<proteinExistence type="inferred from homology"/>
<dbReference type="EMBL" id="FN392321">
    <property type="protein sequence ID" value="CAY70896.1"/>
    <property type="molecule type" value="Genomic_DNA"/>
</dbReference>
<accession>C4R5R0</accession>
<name>C4R5R0_KOMPG</name>
<dbReference type="GO" id="GO:0042773">
    <property type="term" value="P:ATP synthesis coupled electron transport"/>
    <property type="evidence" value="ECO:0007669"/>
    <property type="project" value="EnsemblFungi"/>
</dbReference>
<protein>
    <recommendedName>
        <fullName evidence="12">Tafazzin family protein</fullName>
    </recommendedName>
</protein>
<keyword evidence="5" id="KW-0999">Mitochondrion inner membrane</keyword>
<dbReference type="SMART" id="SM00563">
    <property type="entry name" value="PlsC"/>
    <property type="match status" value="1"/>
</dbReference>
<evidence type="ECO:0000256" key="3">
    <source>
        <dbReference type="ARBA" id="ARBA00022679"/>
    </source>
</evidence>
<gene>
    <name evidence="14" type="ordered locus">PAS_chr3_0845</name>
</gene>
<dbReference type="InterPro" id="IPR000872">
    <property type="entry name" value="Tafazzin"/>
</dbReference>
<dbReference type="GO" id="GO:0035965">
    <property type="term" value="P:cardiolipin acyl-chain remodeling"/>
    <property type="evidence" value="ECO:0007669"/>
    <property type="project" value="EnsemblFungi"/>
</dbReference>
<dbReference type="HOGENOM" id="CLU_046747_1_1_1"/>
<keyword evidence="7" id="KW-0496">Mitochondrion</keyword>
<dbReference type="Pfam" id="PF01553">
    <property type="entry name" value="Acyltransferase"/>
    <property type="match status" value="1"/>
</dbReference>
<dbReference type="GeneID" id="8200334"/>
<organism evidence="14 15">
    <name type="scientific">Komagataella phaffii (strain GS115 / ATCC 20864)</name>
    <name type="common">Yeast</name>
    <name type="synonym">Pichia pastoris</name>
    <dbReference type="NCBI Taxonomy" id="644223"/>
    <lineage>
        <taxon>Eukaryota</taxon>
        <taxon>Fungi</taxon>
        <taxon>Dikarya</taxon>
        <taxon>Ascomycota</taxon>
        <taxon>Saccharomycotina</taxon>
        <taxon>Pichiomycetes</taxon>
        <taxon>Pichiales</taxon>
        <taxon>Pichiaceae</taxon>
        <taxon>Komagataella</taxon>
    </lineage>
</organism>
<dbReference type="FunCoup" id="C4R5R0">
    <property type="interactions" value="114"/>
</dbReference>
<evidence type="ECO:0000256" key="6">
    <source>
        <dbReference type="ARBA" id="ARBA00023098"/>
    </source>
</evidence>
<dbReference type="CDD" id="cd07989">
    <property type="entry name" value="LPLAT_AGPAT-like"/>
    <property type="match status" value="1"/>
</dbReference>
<evidence type="ECO:0000256" key="4">
    <source>
        <dbReference type="ARBA" id="ARBA00022787"/>
    </source>
</evidence>
<sequence length="400" mass="46109">MSFPAVLERGDDFLSEYPRRSKAWAFISHAACVLVVGGSKLVLNIAYRPEVTGLEKLDAALERSKRENRGIITVMNHMSVVDDPFLWGCLPWKYFRDVDVIRWGLAASNVCFKGTFLSYFFSAGKILSTERFGRGPFQPSLDATVRLLSPDDTMDPGFMFVPSPKASLLHWIKSPLTQKIKEIDSKPYHPPVMRHCPSWIHVFPEGFVCQLQPPHSNSMRYFRWGASRLVLEPTVPPIVVPIFSTGFEMIQPESGAENIFERYLPQNYGQEIKVVIGDPVDDKVIEDFRKEWKNLCEKEYDRNNPRDLSHELKFGKQAKDLRSRVAAELRQNVLNIRNQLGFNPEDPRLKDPKFWKRYTNSKGLSDPDIKFIGKNWAVKEYQAKVKSYDEFGNEIKDDQR</sequence>
<evidence type="ECO:0000256" key="2">
    <source>
        <dbReference type="ARBA" id="ARBA00010524"/>
    </source>
</evidence>
<dbReference type="STRING" id="644223.C4R5R0"/>
<dbReference type="eggNOG" id="KOG2847">
    <property type="taxonomic scope" value="Eukaryota"/>
</dbReference>
<dbReference type="GO" id="GO:0005741">
    <property type="term" value="C:mitochondrial outer membrane"/>
    <property type="evidence" value="ECO:0007669"/>
    <property type="project" value="UniProtKB-SubCell"/>
</dbReference>
<evidence type="ECO:0000256" key="5">
    <source>
        <dbReference type="ARBA" id="ARBA00022792"/>
    </source>
</evidence>
<evidence type="ECO:0000256" key="10">
    <source>
        <dbReference type="ARBA" id="ARBA00024323"/>
    </source>
</evidence>
<feature type="domain" description="Phospholipid/glycerol acyltransferase" evidence="13">
    <location>
        <begin position="71"/>
        <end position="247"/>
    </location>
</feature>
<dbReference type="RefSeq" id="XP_002493075.1">
    <property type="nucleotide sequence ID" value="XM_002493030.1"/>
</dbReference>
<reference evidence="14 15" key="1">
    <citation type="journal article" date="2009" name="Nat. Biotechnol.">
        <title>Genome sequence of the recombinant protein production host Pichia pastoris.</title>
        <authorList>
            <person name="De Schutter K."/>
            <person name="Lin Y.C."/>
            <person name="Tiels P."/>
            <person name="Van Hecke A."/>
            <person name="Glinka S."/>
            <person name="Weber-Lehmann J."/>
            <person name="Rouze P."/>
            <person name="Van de Peer Y."/>
            <person name="Callewaert N."/>
        </authorList>
    </citation>
    <scope>NUCLEOTIDE SEQUENCE [LARGE SCALE GENOMIC DNA]</scope>
    <source>
        <strain evidence="15">GS115 / ATCC 20864</strain>
    </source>
</reference>
<dbReference type="PANTHER" id="PTHR12497:SF0">
    <property type="entry name" value="TAFAZZIN"/>
    <property type="match status" value="1"/>
</dbReference>
<dbReference type="OrthoDB" id="193467at2759"/>